<evidence type="ECO:0000256" key="3">
    <source>
        <dbReference type="ARBA" id="ARBA00009785"/>
    </source>
</evidence>
<dbReference type="GO" id="GO:0030838">
    <property type="term" value="P:positive regulation of actin filament polymerization"/>
    <property type="evidence" value="ECO:0007669"/>
    <property type="project" value="TreeGrafter"/>
</dbReference>
<dbReference type="Proteomes" id="UP001228049">
    <property type="component" value="Unassembled WGS sequence"/>
</dbReference>
<dbReference type="InterPro" id="IPR000697">
    <property type="entry name" value="WH1/EVH1_dom"/>
</dbReference>
<keyword evidence="5" id="KW-0729">SH3-binding</keyword>
<evidence type="ECO:0000256" key="5">
    <source>
        <dbReference type="ARBA" id="ARBA00023036"/>
    </source>
</evidence>
<dbReference type="EMBL" id="JASDAP010000023">
    <property type="protein sequence ID" value="KAK1882868.1"/>
    <property type="molecule type" value="Genomic_DNA"/>
</dbReference>
<evidence type="ECO:0000313" key="11">
    <source>
        <dbReference type="EMBL" id="KAK1882868.1"/>
    </source>
</evidence>
<keyword evidence="7" id="KW-0206">Cytoskeleton</keyword>
<gene>
    <name evidence="11" type="ORF">KUDE01_023648</name>
</gene>
<dbReference type="GO" id="GO:0005737">
    <property type="term" value="C:cytoplasm"/>
    <property type="evidence" value="ECO:0007669"/>
    <property type="project" value="UniProtKB-ARBA"/>
</dbReference>
<dbReference type="GO" id="GO:0003779">
    <property type="term" value="F:actin binding"/>
    <property type="evidence" value="ECO:0007669"/>
    <property type="project" value="UniProtKB-KW"/>
</dbReference>
<keyword evidence="8" id="KW-0966">Cell projection</keyword>
<organism evidence="11 12">
    <name type="scientific">Dissostichus eleginoides</name>
    <name type="common">Patagonian toothfish</name>
    <name type="synonym">Dissostichus amissus</name>
    <dbReference type="NCBI Taxonomy" id="100907"/>
    <lineage>
        <taxon>Eukaryota</taxon>
        <taxon>Metazoa</taxon>
        <taxon>Chordata</taxon>
        <taxon>Craniata</taxon>
        <taxon>Vertebrata</taxon>
        <taxon>Euteleostomi</taxon>
        <taxon>Actinopterygii</taxon>
        <taxon>Neopterygii</taxon>
        <taxon>Teleostei</taxon>
        <taxon>Neoteleostei</taxon>
        <taxon>Acanthomorphata</taxon>
        <taxon>Eupercaria</taxon>
        <taxon>Perciformes</taxon>
        <taxon>Notothenioidei</taxon>
        <taxon>Nototheniidae</taxon>
        <taxon>Dissostichus</taxon>
    </lineage>
</organism>
<evidence type="ECO:0000256" key="4">
    <source>
        <dbReference type="ARBA" id="ARBA00022490"/>
    </source>
</evidence>
<dbReference type="PANTHER" id="PTHR11202:SF12">
    <property type="entry name" value="VASODILATOR-STIMULATED PHOSPHOPROTEIN"/>
    <property type="match status" value="1"/>
</dbReference>
<proteinExistence type="inferred from homology"/>
<feature type="region of interest" description="Disordered" evidence="9">
    <location>
        <begin position="159"/>
        <end position="237"/>
    </location>
</feature>
<dbReference type="GO" id="GO:0017124">
    <property type="term" value="F:SH3 domain binding"/>
    <property type="evidence" value="ECO:0007669"/>
    <property type="project" value="UniProtKB-KW"/>
</dbReference>
<dbReference type="InterPro" id="IPR011993">
    <property type="entry name" value="PH-like_dom_sf"/>
</dbReference>
<comment type="subcellular location">
    <subcellularLocation>
        <location evidence="2">Cell projection</location>
        <location evidence="2">Lamellipodium</location>
    </subcellularLocation>
    <subcellularLocation>
        <location evidence="1">Cytoplasm</location>
        <location evidence="1">Cytoskeleton</location>
    </subcellularLocation>
</comment>
<dbReference type="PANTHER" id="PTHR11202">
    <property type="entry name" value="SPROUTY-RELATED, EVH1 DOMAIN-CONTAINING PROTEIN FAMILY MEMBER"/>
    <property type="match status" value="1"/>
</dbReference>
<dbReference type="SUPFAM" id="SSF50729">
    <property type="entry name" value="PH domain-like"/>
    <property type="match status" value="1"/>
</dbReference>
<evidence type="ECO:0000256" key="8">
    <source>
        <dbReference type="ARBA" id="ARBA00023273"/>
    </source>
</evidence>
<dbReference type="Pfam" id="PF08776">
    <property type="entry name" value="VASP_tetra"/>
    <property type="match status" value="1"/>
</dbReference>
<sequence>MLYDDVHKGWVPAGSEAPSISRVHIYHHPGANTFRVVGRKLQADQQVVINCPIVKGIKYNQATPNFHQWRDPKHVWGLNFGSKEDAALFADSMMHALQALHSPAGTGPAQNGPSAQELEEHTGAELVPPAPPPPPSGGSGGGNNLATALSGAKLRKTVKDEGGVAAPPPTSTSSSEGGGGAGLMGEISAILARRRKASDNPAAKKEDTPKFSEPGATSSGSRMKVGKNNSDGTGNDIEGIKQEIIEEVKKELQKVKEEIITALMQELQKVEE</sequence>
<feature type="domain" description="WH1" evidence="10">
    <location>
        <begin position="1"/>
        <end position="100"/>
    </location>
</feature>
<evidence type="ECO:0000256" key="2">
    <source>
        <dbReference type="ARBA" id="ARBA00004510"/>
    </source>
</evidence>
<evidence type="ECO:0000256" key="9">
    <source>
        <dbReference type="SAM" id="MobiDB-lite"/>
    </source>
</evidence>
<dbReference type="GO" id="GO:0005522">
    <property type="term" value="F:profilin binding"/>
    <property type="evidence" value="ECO:0007669"/>
    <property type="project" value="TreeGrafter"/>
</dbReference>
<comment type="caution">
    <text evidence="11">The sequence shown here is derived from an EMBL/GenBank/DDBJ whole genome shotgun (WGS) entry which is preliminary data.</text>
</comment>
<dbReference type="GO" id="GO:0030036">
    <property type="term" value="P:actin cytoskeleton organization"/>
    <property type="evidence" value="ECO:0007669"/>
    <property type="project" value="TreeGrafter"/>
</dbReference>
<dbReference type="InterPro" id="IPR014885">
    <property type="entry name" value="VASP_tetra"/>
</dbReference>
<evidence type="ECO:0000256" key="6">
    <source>
        <dbReference type="ARBA" id="ARBA00023203"/>
    </source>
</evidence>
<evidence type="ECO:0000259" key="10">
    <source>
        <dbReference type="PROSITE" id="PS50229"/>
    </source>
</evidence>
<dbReference type="SUPFAM" id="SSF118370">
    <property type="entry name" value="Vasodilator-stimulated phosphoprotein, VASP, tetramerisation domain"/>
    <property type="match status" value="1"/>
</dbReference>
<name>A0AAD9BHM0_DISEL</name>
<dbReference type="Gene3D" id="1.20.5.1160">
    <property type="entry name" value="Vasodilator-stimulated phosphoprotein"/>
    <property type="match status" value="1"/>
</dbReference>
<feature type="region of interest" description="Disordered" evidence="9">
    <location>
        <begin position="102"/>
        <end position="147"/>
    </location>
</feature>
<keyword evidence="12" id="KW-1185">Reference proteome</keyword>
<evidence type="ECO:0000313" key="12">
    <source>
        <dbReference type="Proteomes" id="UP001228049"/>
    </source>
</evidence>
<protein>
    <submittedName>
        <fullName evidence="11">Vasodilator-stimulated phosphoprotein</fullName>
    </submittedName>
</protein>
<feature type="compositionally biased region" description="Polar residues" evidence="9">
    <location>
        <begin position="215"/>
        <end position="233"/>
    </location>
</feature>
<dbReference type="GO" id="GO:0005856">
    <property type="term" value="C:cytoskeleton"/>
    <property type="evidence" value="ECO:0007669"/>
    <property type="project" value="UniProtKB-SubCell"/>
</dbReference>
<dbReference type="Pfam" id="PF00568">
    <property type="entry name" value="WH1"/>
    <property type="match status" value="1"/>
</dbReference>
<evidence type="ECO:0000256" key="7">
    <source>
        <dbReference type="ARBA" id="ARBA00023212"/>
    </source>
</evidence>
<dbReference type="GO" id="GO:0030027">
    <property type="term" value="C:lamellipodium"/>
    <property type="evidence" value="ECO:0007669"/>
    <property type="project" value="UniProtKB-SubCell"/>
</dbReference>
<reference evidence="11" key="1">
    <citation type="submission" date="2023-04" db="EMBL/GenBank/DDBJ databases">
        <title>Chromosome-level genome of Chaenocephalus aceratus.</title>
        <authorList>
            <person name="Park H."/>
        </authorList>
    </citation>
    <scope>NUCLEOTIDE SEQUENCE</scope>
    <source>
        <strain evidence="11">DE</strain>
        <tissue evidence="11">Muscle</tissue>
    </source>
</reference>
<dbReference type="SMART" id="SM00461">
    <property type="entry name" value="WH1"/>
    <property type="match status" value="1"/>
</dbReference>
<dbReference type="InterPro" id="IPR038023">
    <property type="entry name" value="VASP_sf"/>
</dbReference>
<dbReference type="PROSITE" id="PS50229">
    <property type="entry name" value="WH1"/>
    <property type="match status" value="1"/>
</dbReference>
<accession>A0AAD9BHM0</accession>
<dbReference type="GO" id="GO:0007411">
    <property type="term" value="P:axon guidance"/>
    <property type="evidence" value="ECO:0007669"/>
    <property type="project" value="TreeGrafter"/>
</dbReference>
<dbReference type="Gene3D" id="2.30.29.30">
    <property type="entry name" value="Pleckstrin-homology domain (PH domain)/Phosphotyrosine-binding domain (PTB)"/>
    <property type="match status" value="1"/>
</dbReference>
<keyword evidence="4" id="KW-0963">Cytoplasm</keyword>
<dbReference type="CDD" id="cd01207">
    <property type="entry name" value="EVH1_Ena_VASP-like"/>
    <property type="match status" value="1"/>
</dbReference>
<keyword evidence="6" id="KW-0009">Actin-binding</keyword>
<dbReference type="AlphaFoldDB" id="A0AAD9BHM0"/>
<evidence type="ECO:0000256" key="1">
    <source>
        <dbReference type="ARBA" id="ARBA00004245"/>
    </source>
</evidence>
<comment type="similarity">
    <text evidence="3">Belongs to the Ena/VASP family.</text>
</comment>
<dbReference type="GO" id="GO:0001843">
    <property type="term" value="P:neural tube closure"/>
    <property type="evidence" value="ECO:0007669"/>
    <property type="project" value="TreeGrafter"/>
</dbReference>